<dbReference type="EMBL" id="MWPH01000006">
    <property type="protein sequence ID" value="OVE82820.1"/>
    <property type="molecule type" value="Genomic_DNA"/>
</dbReference>
<keyword evidence="2" id="KW-0418">Kinase</keyword>
<dbReference type="InterPro" id="IPR003018">
    <property type="entry name" value="GAF"/>
</dbReference>
<sequence>MTALNTDTRLNDRYAPPGTVDALLVDDDETWARTQRRVLERHYDAVSVSTTHTLQDALYALETGSPDCLICDYQLGDGTGLELLEAIRRDHPKLPFVLVTGQGDESVASAAIREHVTDYVRKDELASQPDLLATRVASVVEAYRTEQALERERRSKEALRRLVTASTTRQELGQGVCQHFVDEHRYAFAWIGVLNRNGAVVPFATAGDDSYLEAVLEPGTKPDDGAEPAVTSLACGDTVVESPIDPVGETPVSVDAESRIEDAKLGPDSSEEIDGDQSGAQWRHAALEHGIGSAMAVPIEHNGVHFGVLAVYNDEVSFDGQARELLSEYAETIGYAFQATEWRRALFSSAITPLEITVADEFSALVALSRKLTRTATIEVETVIPRNDDEVLYLASISGASANSLEDAGEAVVSVRSLEVYETGDPVRCGLIVETPVPETVLVEVGSRFRRTVVADGQMRIFASVQATEAVRPVIDRLEDAFADASVTAVWSDHSHPEDTDGGGLERLTDRQRQVLELALDAGYFERPRRHNTGELAAMLDISRATFTQHLRAAQSKVFEDLISE</sequence>
<dbReference type="Pfam" id="PF13185">
    <property type="entry name" value="GAF_2"/>
    <property type="match status" value="1"/>
</dbReference>
<evidence type="ECO:0000256" key="2">
    <source>
        <dbReference type="ARBA" id="ARBA00022777"/>
    </source>
</evidence>
<keyword evidence="5" id="KW-0597">Phosphoprotein</keyword>
<dbReference type="CDD" id="cd00156">
    <property type="entry name" value="REC"/>
    <property type="match status" value="1"/>
</dbReference>
<dbReference type="SMART" id="SM00448">
    <property type="entry name" value="REC"/>
    <property type="match status" value="1"/>
</dbReference>
<evidence type="ECO:0000256" key="1">
    <source>
        <dbReference type="ARBA" id="ARBA00022679"/>
    </source>
</evidence>
<keyword evidence="3" id="KW-0805">Transcription regulation</keyword>
<dbReference type="RefSeq" id="WP_087715640.1">
    <property type="nucleotide sequence ID" value="NZ_MWPH01000006.1"/>
</dbReference>
<evidence type="ECO:0000313" key="8">
    <source>
        <dbReference type="Proteomes" id="UP000196084"/>
    </source>
</evidence>
<dbReference type="Gene3D" id="1.10.10.10">
    <property type="entry name" value="Winged helix-like DNA-binding domain superfamily/Winged helix DNA-binding domain"/>
    <property type="match status" value="1"/>
</dbReference>
<dbReference type="InterPro" id="IPR031803">
    <property type="entry name" value="BAT_GAF/HTH-assoc"/>
</dbReference>
<keyword evidence="1" id="KW-0808">Transferase</keyword>
<evidence type="ECO:0000256" key="5">
    <source>
        <dbReference type="PROSITE-ProRule" id="PRU00169"/>
    </source>
</evidence>
<keyword evidence="4" id="KW-0804">Transcription</keyword>
<organism evidence="7 8">
    <name type="scientific">Natronolimnobius baerhuensis</name>
    <dbReference type="NCBI Taxonomy" id="253108"/>
    <lineage>
        <taxon>Archaea</taxon>
        <taxon>Methanobacteriati</taxon>
        <taxon>Methanobacteriota</taxon>
        <taxon>Stenosarchaea group</taxon>
        <taxon>Halobacteria</taxon>
        <taxon>Halobacteriales</taxon>
        <taxon>Natrialbaceae</taxon>
        <taxon>Natronolimnobius</taxon>
    </lineage>
</organism>
<dbReference type="InterPro" id="IPR029016">
    <property type="entry name" value="GAF-like_dom_sf"/>
</dbReference>
<feature type="modified residue" description="4-aspartylphosphate" evidence="5">
    <location>
        <position position="72"/>
    </location>
</feature>
<proteinExistence type="predicted"/>
<dbReference type="Pfam" id="PF15915">
    <property type="entry name" value="BAT"/>
    <property type="match status" value="1"/>
</dbReference>
<evidence type="ECO:0000313" key="7">
    <source>
        <dbReference type="EMBL" id="OVE82820.1"/>
    </source>
</evidence>
<comment type="caution">
    <text evidence="7">The sequence shown here is derived from an EMBL/GenBank/DDBJ whole genome shotgun (WGS) entry which is preliminary data.</text>
</comment>
<dbReference type="GO" id="GO:0016301">
    <property type="term" value="F:kinase activity"/>
    <property type="evidence" value="ECO:0007669"/>
    <property type="project" value="UniProtKB-KW"/>
</dbReference>
<evidence type="ECO:0000256" key="3">
    <source>
        <dbReference type="ARBA" id="ARBA00023015"/>
    </source>
</evidence>
<protein>
    <submittedName>
        <fullName evidence="7">Response regulator receiver protein</fullName>
    </submittedName>
</protein>
<dbReference type="InterPro" id="IPR036388">
    <property type="entry name" value="WH-like_DNA-bd_sf"/>
</dbReference>
<dbReference type="PROSITE" id="PS50110">
    <property type="entry name" value="RESPONSE_REGULATORY"/>
    <property type="match status" value="1"/>
</dbReference>
<dbReference type="Gene3D" id="3.40.50.2300">
    <property type="match status" value="1"/>
</dbReference>
<dbReference type="SUPFAM" id="SSF55781">
    <property type="entry name" value="GAF domain-like"/>
    <property type="match status" value="1"/>
</dbReference>
<dbReference type="Pfam" id="PF00072">
    <property type="entry name" value="Response_reg"/>
    <property type="match status" value="1"/>
</dbReference>
<dbReference type="OrthoDB" id="168808at2157"/>
<keyword evidence="8" id="KW-1185">Reference proteome</keyword>
<dbReference type="GO" id="GO:0000160">
    <property type="term" value="P:phosphorelay signal transduction system"/>
    <property type="evidence" value="ECO:0007669"/>
    <property type="project" value="InterPro"/>
</dbReference>
<dbReference type="PANTHER" id="PTHR34236">
    <property type="entry name" value="DIMETHYL SULFOXIDE REDUCTASE TRANSCRIPTIONAL ACTIVATOR"/>
    <property type="match status" value="1"/>
</dbReference>
<accession>A0A202E4I1</accession>
<dbReference type="InterPro" id="IPR011006">
    <property type="entry name" value="CheY-like_superfamily"/>
</dbReference>
<name>A0A202E4I1_9EURY</name>
<dbReference type="PANTHER" id="PTHR34236:SF1">
    <property type="entry name" value="DIMETHYL SULFOXIDE REDUCTASE TRANSCRIPTIONAL ACTIVATOR"/>
    <property type="match status" value="1"/>
</dbReference>
<dbReference type="SUPFAM" id="SSF52172">
    <property type="entry name" value="CheY-like"/>
    <property type="match status" value="1"/>
</dbReference>
<feature type="domain" description="Response regulatory" evidence="6">
    <location>
        <begin position="21"/>
        <end position="137"/>
    </location>
</feature>
<dbReference type="InterPro" id="IPR001789">
    <property type="entry name" value="Sig_transdc_resp-reg_receiver"/>
</dbReference>
<dbReference type="Gene3D" id="3.30.450.40">
    <property type="match status" value="1"/>
</dbReference>
<dbReference type="Proteomes" id="UP000196084">
    <property type="component" value="Unassembled WGS sequence"/>
</dbReference>
<evidence type="ECO:0000256" key="4">
    <source>
        <dbReference type="ARBA" id="ARBA00023163"/>
    </source>
</evidence>
<dbReference type="InterPro" id="IPR007050">
    <property type="entry name" value="HTH_bacterioopsin"/>
</dbReference>
<dbReference type="Pfam" id="PF04967">
    <property type="entry name" value="HTH_10"/>
    <property type="match status" value="1"/>
</dbReference>
<reference evidence="7 8" key="1">
    <citation type="submission" date="2017-02" db="EMBL/GenBank/DDBJ databases">
        <title>Natronthermophilus aegyptiacus gen. nov.,sp. nov., an aerobic, extremely halophilic alkalithermophilic archaeon isolated from the athalassohaline Wadi An Natrun, Egypt.</title>
        <authorList>
            <person name="Zhao B."/>
        </authorList>
    </citation>
    <scope>NUCLEOTIDE SEQUENCE [LARGE SCALE GENOMIC DNA]</scope>
    <source>
        <strain evidence="7 8">CGMCC 1.3597</strain>
    </source>
</reference>
<evidence type="ECO:0000259" key="6">
    <source>
        <dbReference type="PROSITE" id="PS50110"/>
    </source>
</evidence>
<dbReference type="AlphaFoldDB" id="A0A202E4I1"/>
<gene>
    <name evidence="7" type="ORF">B2G88_18680</name>
</gene>